<dbReference type="InterPro" id="IPR003484">
    <property type="entry name" value="NodA"/>
</dbReference>
<reference evidence="2 3" key="1">
    <citation type="submission" date="2015-02" db="EMBL/GenBank/DDBJ databases">
        <title>Draft genome sequences of ten Microbacterium spp. with emphasis on heavy metal contaminated environments.</title>
        <authorList>
            <person name="Corretto E."/>
        </authorList>
    </citation>
    <scope>NUCLEOTIDE SEQUENCE [LARGE SCALE GENOMIC DNA]</scope>
    <source>
        <strain evidence="2 3">BEL163</strain>
    </source>
</reference>
<dbReference type="InterPro" id="IPR016181">
    <property type="entry name" value="Acyl_CoA_acyltransferase"/>
</dbReference>
<dbReference type="Gene3D" id="3.40.630.30">
    <property type="match status" value="1"/>
</dbReference>
<name>A0A0F0KVT2_9MICO</name>
<accession>A0A0F0KVT2</accession>
<proteinExistence type="predicted"/>
<dbReference type="PATRIC" id="fig|82380.10.peg.810"/>
<dbReference type="InterPro" id="IPR000182">
    <property type="entry name" value="GNAT_dom"/>
</dbReference>
<comment type="caution">
    <text evidence="2">The sequence shown here is derived from an EMBL/GenBank/DDBJ whole genome shotgun (WGS) entry which is preliminary data.</text>
</comment>
<dbReference type="GO" id="GO:0005829">
    <property type="term" value="C:cytosol"/>
    <property type="evidence" value="ECO:0007669"/>
    <property type="project" value="InterPro"/>
</dbReference>
<feature type="domain" description="N-acetyltransferase" evidence="1">
    <location>
        <begin position="9"/>
        <end position="153"/>
    </location>
</feature>
<dbReference type="GO" id="GO:0016747">
    <property type="term" value="F:acyltransferase activity, transferring groups other than amino-acyl groups"/>
    <property type="evidence" value="ECO:0007669"/>
    <property type="project" value="InterPro"/>
</dbReference>
<dbReference type="OrthoDB" id="4142102at2"/>
<dbReference type="EMBL" id="JYIV01000018">
    <property type="protein sequence ID" value="KJL24993.1"/>
    <property type="molecule type" value="Genomic_DNA"/>
</dbReference>
<dbReference type="Proteomes" id="UP000033725">
    <property type="component" value="Unassembled WGS sequence"/>
</dbReference>
<dbReference type="RefSeq" id="WP_045262752.1">
    <property type="nucleotide sequence ID" value="NZ_JYIV01000018.1"/>
</dbReference>
<evidence type="ECO:0000313" key="2">
    <source>
        <dbReference type="EMBL" id="KJL24993.1"/>
    </source>
</evidence>
<evidence type="ECO:0000313" key="3">
    <source>
        <dbReference type="Proteomes" id="UP000033725"/>
    </source>
</evidence>
<sequence length="184" mass="19619">MTALVIDTVPHDRLTTNDVARLRELFDEEYVVQFGEWDPDQPYGYAPHDLHVIARLGNDVVGHVGWARRTIGVGTAEVVIAGVGGVLIAPRARGEGAGAELMAAAAASMKESGEIGFGYLGCREEVAPFYASCGWQRVAAVEKLIDRMGQPVTQPAGPPILLLPVGAPVHSWPAGAIDLRGRAW</sequence>
<dbReference type="Pfam" id="PF02474">
    <property type="entry name" value="NodA"/>
    <property type="match status" value="1"/>
</dbReference>
<gene>
    <name evidence="2" type="primary">nodA</name>
    <name evidence="2" type="ORF">RN51_00813</name>
</gene>
<protein>
    <submittedName>
        <fullName evidence="2">Nodulation protein A</fullName>
    </submittedName>
</protein>
<organism evidence="2 3">
    <name type="scientific">Microbacterium oxydans</name>
    <dbReference type="NCBI Taxonomy" id="82380"/>
    <lineage>
        <taxon>Bacteria</taxon>
        <taxon>Bacillati</taxon>
        <taxon>Actinomycetota</taxon>
        <taxon>Actinomycetes</taxon>
        <taxon>Micrococcales</taxon>
        <taxon>Microbacteriaceae</taxon>
        <taxon>Microbacterium</taxon>
    </lineage>
</organism>
<evidence type="ECO:0000259" key="1">
    <source>
        <dbReference type="PROSITE" id="PS51186"/>
    </source>
</evidence>
<dbReference type="SUPFAM" id="SSF55729">
    <property type="entry name" value="Acyl-CoA N-acyltransferases (Nat)"/>
    <property type="match status" value="1"/>
</dbReference>
<dbReference type="AlphaFoldDB" id="A0A0F0KVT2"/>
<dbReference type="PROSITE" id="PS51186">
    <property type="entry name" value="GNAT"/>
    <property type="match status" value="1"/>
</dbReference>